<evidence type="ECO:0000256" key="1">
    <source>
        <dbReference type="ARBA" id="ARBA00004370"/>
    </source>
</evidence>
<dbReference type="AlphaFoldDB" id="A0A0B2VH13"/>
<dbReference type="GO" id="GO:0001671">
    <property type="term" value="F:ATPase activator activity"/>
    <property type="evidence" value="ECO:0007669"/>
    <property type="project" value="InterPro"/>
</dbReference>
<feature type="transmembrane region" description="Helical" evidence="6">
    <location>
        <begin position="107"/>
        <end position="135"/>
    </location>
</feature>
<evidence type="ECO:0000256" key="3">
    <source>
        <dbReference type="ARBA" id="ARBA00022989"/>
    </source>
</evidence>
<comment type="subcellular location">
    <subcellularLocation>
        <location evidence="1">Membrane</location>
    </subcellularLocation>
</comment>
<keyword evidence="2 6" id="KW-0812">Transmembrane</keyword>
<dbReference type="GO" id="GO:0016020">
    <property type="term" value="C:membrane"/>
    <property type="evidence" value="ECO:0007669"/>
    <property type="project" value="UniProtKB-SubCell"/>
</dbReference>
<sequence length="330" mass="37541">MSAERRQSLRSCTSQPPSSSDDHSFADSAHIYPTDELKKVMNTFYAGGLSKGDGVVQRKKIYPELERARDPSFDTADEGESDEELEGEEYSRILPNRRSFKESLSSFFSRMTLTSFLCLLAFLILVSIVVCWWYRPKTSDPAHLFESYRKQIHRLLKENYPRQGFETKDILHLIGEKLIFEVATEPHVVLITGERATKFATDIVNVFSIVTHRGGVDTIVLSEHKQRYELDTEIVHSLSKASKAVVLDGIDKLRGDAPLSLHSACDHDHSPYPSALILLTINRAMIASNKHCETEVVSFLADEWHSEYMNKDRISPILSRITSYVICLRE</sequence>
<dbReference type="InterPro" id="IPR008662">
    <property type="entry name" value="TOIP1/2"/>
</dbReference>
<keyword evidence="3 6" id="KW-1133">Transmembrane helix</keyword>
<organism evidence="7 8">
    <name type="scientific">Toxocara canis</name>
    <name type="common">Canine roundworm</name>
    <dbReference type="NCBI Taxonomy" id="6265"/>
    <lineage>
        <taxon>Eukaryota</taxon>
        <taxon>Metazoa</taxon>
        <taxon>Ecdysozoa</taxon>
        <taxon>Nematoda</taxon>
        <taxon>Chromadorea</taxon>
        <taxon>Rhabditida</taxon>
        <taxon>Spirurina</taxon>
        <taxon>Ascaridomorpha</taxon>
        <taxon>Ascaridoidea</taxon>
        <taxon>Toxocaridae</taxon>
        <taxon>Toxocara</taxon>
    </lineage>
</organism>
<proteinExistence type="predicted"/>
<dbReference type="Gene3D" id="3.40.50.12190">
    <property type="match status" value="1"/>
</dbReference>
<accession>A0A0B2VH13</accession>
<dbReference type="Proteomes" id="UP000031036">
    <property type="component" value="Unassembled WGS sequence"/>
</dbReference>
<dbReference type="GO" id="GO:0061024">
    <property type="term" value="P:membrane organization"/>
    <property type="evidence" value="ECO:0007669"/>
    <property type="project" value="TreeGrafter"/>
</dbReference>
<feature type="region of interest" description="Disordered" evidence="5">
    <location>
        <begin position="1"/>
        <end position="27"/>
    </location>
</feature>
<dbReference type="STRING" id="6265.A0A0B2VH13"/>
<dbReference type="OMA" id="NEYKERQ"/>
<dbReference type="OrthoDB" id="5867339at2759"/>
<dbReference type="EMBL" id="JPKZ01001676">
    <property type="protein sequence ID" value="KHN80843.1"/>
    <property type="molecule type" value="Genomic_DNA"/>
</dbReference>
<evidence type="ECO:0008006" key="9">
    <source>
        <dbReference type="Google" id="ProtNLM"/>
    </source>
</evidence>
<evidence type="ECO:0000313" key="7">
    <source>
        <dbReference type="EMBL" id="KHN80843.1"/>
    </source>
</evidence>
<dbReference type="PANTHER" id="PTHR18843:SF7">
    <property type="entry name" value="LAMINA-ASSOCIATED POLYPEPTIDE 1B ISOFORM 1-RELATED"/>
    <property type="match status" value="1"/>
</dbReference>
<evidence type="ECO:0000256" key="2">
    <source>
        <dbReference type="ARBA" id="ARBA00022692"/>
    </source>
</evidence>
<protein>
    <recommendedName>
        <fullName evidence="9">Torsin-1A-interacting protein 1</fullName>
    </recommendedName>
</protein>
<reference evidence="7 8" key="1">
    <citation type="submission" date="2014-11" db="EMBL/GenBank/DDBJ databases">
        <title>Genetic blueprint of the zoonotic pathogen Toxocara canis.</title>
        <authorList>
            <person name="Zhu X.-Q."/>
            <person name="Korhonen P.K."/>
            <person name="Cai H."/>
            <person name="Young N.D."/>
            <person name="Nejsum P."/>
            <person name="von Samson-Himmelstjerna G."/>
            <person name="Boag P.R."/>
            <person name="Tan P."/>
            <person name="Li Q."/>
            <person name="Min J."/>
            <person name="Yang Y."/>
            <person name="Wang X."/>
            <person name="Fang X."/>
            <person name="Hall R.S."/>
            <person name="Hofmann A."/>
            <person name="Sternberg P.W."/>
            <person name="Jex A.R."/>
            <person name="Gasser R.B."/>
        </authorList>
    </citation>
    <scope>NUCLEOTIDE SEQUENCE [LARGE SCALE GENOMIC DNA]</scope>
    <source>
        <strain evidence="7">PN_DK_2014</strain>
    </source>
</reference>
<dbReference type="PANTHER" id="PTHR18843">
    <property type="entry name" value="TORSIN-1A-INTERACTING PROTEIN"/>
    <property type="match status" value="1"/>
</dbReference>
<keyword evidence="8" id="KW-1185">Reference proteome</keyword>
<dbReference type="InterPro" id="IPR038599">
    <property type="entry name" value="LAP1C-like_C_sf"/>
</dbReference>
<evidence type="ECO:0000313" key="8">
    <source>
        <dbReference type="Proteomes" id="UP000031036"/>
    </source>
</evidence>
<comment type="caution">
    <text evidence="7">The sequence shown here is derived from an EMBL/GenBank/DDBJ whole genome shotgun (WGS) entry which is preliminary data.</text>
</comment>
<evidence type="ECO:0000256" key="6">
    <source>
        <dbReference type="SAM" id="Phobius"/>
    </source>
</evidence>
<evidence type="ECO:0000256" key="4">
    <source>
        <dbReference type="ARBA" id="ARBA00023136"/>
    </source>
</evidence>
<gene>
    <name evidence="7" type="ORF">Tcan_03829</name>
</gene>
<name>A0A0B2VH13_TOXCA</name>
<evidence type="ECO:0000256" key="5">
    <source>
        <dbReference type="SAM" id="MobiDB-lite"/>
    </source>
</evidence>
<keyword evidence="4 6" id="KW-0472">Membrane</keyword>